<name>A0ABD3ELX4_9LAMI</name>
<evidence type="ECO:0000313" key="3">
    <source>
        <dbReference type="Proteomes" id="UP001632038"/>
    </source>
</evidence>
<evidence type="ECO:0008006" key="4">
    <source>
        <dbReference type="Google" id="ProtNLM"/>
    </source>
</evidence>
<organism evidence="2 3">
    <name type="scientific">Castilleja foliolosa</name>
    <dbReference type="NCBI Taxonomy" id="1961234"/>
    <lineage>
        <taxon>Eukaryota</taxon>
        <taxon>Viridiplantae</taxon>
        <taxon>Streptophyta</taxon>
        <taxon>Embryophyta</taxon>
        <taxon>Tracheophyta</taxon>
        <taxon>Spermatophyta</taxon>
        <taxon>Magnoliopsida</taxon>
        <taxon>eudicotyledons</taxon>
        <taxon>Gunneridae</taxon>
        <taxon>Pentapetalae</taxon>
        <taxon>asterids</taxon>
        <taxon>lamiids</taxon>
        <taxon>Lamiales</taxon>
        <taxon>Orobanchaceae</taxon>
        <taxon>Pedicularideae</taxon>
        <taxon>Castillejinae</taxon>
        <taxon>Castilleja</taxon>
    </lineage>
</organism>
<dbReference type="InterPro" id="IPR002885">
    <property type="entry name" value="PPR_rpt"/>
</dbReference>
<dbReference type="EMBL" id="JAVIJP010000005">
    <property type="protein sequence ID" value="KAL3654266.1"/>
    <property type="molecule type" value="Genomic_DNA"/>
</dbReference>
<protein>
    <recommendedName>
        <fullName evidence="4">Pentatricopeptide repeat-containing protein</fullName>
    </recommendedName>
</protein>
<sequence>MAMACPQVVVFSKPMLSATATCHLPPAALSASTLYTLSPIHLRCRIKYSFLGIVKDSPRPAKEPNWLVSTKRSGLEGATKEENISRYLKIVALIVVRKSVEKKLGIMLNKWKTIKKVYLQVFNNCMKGISNHLLADKFIPFSPDLTSLNNANKVMYLPSNPNRPSYNTLVKCSINKFDKIVASAHNRMHNADNISPNTLAFLLKSFASSDQLESGKTVHGQVIKLGFVADTFVMNSLLDFYIHFLNNDLIYRDVRRVFKEIPERDIDSWNIMISCLVVRRLYYEAILVFDDMLSSEDHHRCKPNEATLINMLKACSWYEGYLEQGKWLFAYIKENKFALSLPLGNALLEMFVGFRDLGNAKMVFKSMSKRCILTCDIMMSGLVENGFCKEAVMLFDTMCCCSEGGLKPNAHIFTWLLLAFEDDVRLVGDGKRLFSVIHKIVHGFGVKPNKDHYHLMVKIIAKAGLVEAAMMLVESLPWRLNHDVWAHVLYECQNHRFGDDLLLDSWIRKIDVAHINWGLTMTQYIFLVFLRKPNNDVINARTMVNSLLRKLSDHSDLNLLLGDPELLDDLYINLDNMVREESRPEEEIGISHTYGAVHAQETLLSYEDDVYKVVESLHGQMINNIDHPCQLAAAYF</sequence>
<dbReference type="Pfam" id="PF01535">
    <property type="entry name" value="PPR"/>
    <property type="match status" value="2"/>
</dbReference>
<dbReference type="Gene3D" id="1.25.40.10">
    <property type="entry name" value="Tetratricopeptide repeat domain"/>
    <property type="match status" value="2"/>
</dbReference>
<keyword evidence="3" id="KW-1185">Reference proteome</keyword>
<dbReference type="PANTHER" id="PTHR47926:SF531">
    <property type="entry name" value="TETRATRICOPEPTIDE REPEAT SUPERFAMILY PROTEIN"/>
    <property type="match status" value="1"/>
</dbReference>
<dbReference type="NCBIfam" id="TIGR00756">
    <property type="entry name" value="PPR"/>
    <property type="match status" value="1"/>
</dbReference>
<dbReference type="Proteomes" id="UP001632038">
    <property type="component" value="Unassembled WGS sequence"/>
</dbReference>
<evidence type="ECO:0000313" key="2">
    <source>
        <dbReference type="EMBL" id="KAL3654266.1"/>
    </source>
</evidence>
<gene>
    <name evidence="2" type="ORF">CASFOL_003947</name>
</gene>
<dbReference type="AlphaFoldDB" id="A0ABD3ELX4"/>
<evidence type="ECO:0000256" key="1">
    <source>
        <dbReference type="ARBA" id="ARBA00022737"/>
    </source>
</evidence>
<comment type="caution">
    <text evidence="2">The sequence shown here is derived from an EMBL/GenBank/DDBJ whole genome shotgun (WGS) entry which is preliminary data.</text>
</comment>
<dbReference type="InterPro" id="IPR046960">
    <property type="entry name" value="PPR_At4g14850-like_plant"/>
</dbReference>
<keyword evidence="1" id="KW-0677">Repeat</keyword>
<reference evidence="3" key="1">
    <citation type="journal article" date="2024" name="IScience">
        <title>Strigolactones Initiate the Formation of Haustorium-like Structures in Castilleja.</title>
        <authorList>
            <person name="Buerger M."/>
            <person name="Peterson D."/>
            <person name="Chory J."/>
        </authorList>
    </citation>
    <scope>NUCLEOTIDE SEQUENCE [LARGE SCALE GENOMIC DNA]</scope>
</reference>
<dbReference type="InterPro" id="IPR011990">
    <property type="entry name" value="TPR-like_helical_dom_sf"/>
</dbReference>
<accession>A0ABD3ELX4</accession>
<dbReference type="PANTHER" id="PTHR47926">
    <property type="entry name" value="PENTATRICOPEPTIDE REPEAT-CONTAINING PROTEIN"/>
    <property type="match status" value="1"/>
</dbReference>
<proteinExistence type="predicted"/>